<keyword evidence="2" id="KW-1185">Reference proteome</keyword>
<protein>
    <submittedName>
        <fullName evidence="1">Uncharacterized protein</fullName>
    </submittedName>
</protein>
<feature type="non-terminal residue" evidence="1">
    <location>
        <position position="1"/>
    </location>
</feature>
<dbReference type="AlphaFoldDB" id="A0AAD8EM34"/>
<evidence type="ECO:0000313" key="1">
    <source>
        <dbReference type="EMBL" id="KAJ9595735.1"/>
    </source>
</evidence>
<feature type="non-terminal residue" evidence="1">
    <location>
        <position position="86"/>
    </location>
</feature>
<gene>
    <name evidence="1" type="ORF">L9F63_013054</name>
</gene>
<name>A0AAD8EM34_DIPPU</name>
<comment type="caution">
    <text evidence="1">The sequence shown here is derived from an EMBL/GenBank/DDBJ whole genome shotgun (WGS) entry which is preliminary data.</text>
</comment>
<dbReference type="EMBL" id="JASPKZ010002317">
    <property type="protein sequence ID" value="KAJ9595735.1"/>
    <property type="molecule type" value="Genomic_DNA"/>
</dbReference>
<reference evidence="1" key="2">
    <citation type="submission" date="2023-05" db="EMBL/GenBank/DDBJ databases">
        <authorList>
            <person name="Fouks B."/>
        </authorList>
    </citation>
    <scope>NUCLEOTIDE SEQUENCE</scope>
    <source>
        <strain evidence="1">Stay&amp;Tobe</strain>
        <tissue evidence="1">Testes</tissue>
    </source>
</reference>
<organism evidence="1 2">
    <name type="scientific">Diploptera punctata</name>
    <name type="common">Pacific beetle cockroach</name>
    <dbReference type="NCBI Taxonomy" id="6984"/>
    <lineage>
        <taxon>Eukaryota</taxon>
        <taxon>Metazoa</taxon>
        <taxon>Ecdysozoa</taxon>
        <taxon>Arthropoda</taxon>
        <taxon>Hexapoda</taxon>
        <taxon>Insecta</taxon>
        <taxon>Pterygota</taxon>
        <taxon>Neoptera</taxon>
        <taxon>Polyneoptera</taxon>
        <taxon>Dictyoptera</taxon>
        <taxon>Blattodea</taxon>
        <taxon>Blaberoidea</taxon>
        <taxon>Blaberidae</taxon>
        <taxon>Diplopterinae</taxon>
        <taxon>Diploptera</taxon>
    </lineage>
</organism>
<dbReference type="Proteomes" id="UP001233999">
    <property type="component" value="Unassembled WGS sequence"/>
</dbReference>
<proteinExistence type="predicted"/>
<sequence length="86" mass="10312">YLECLNCYVSTISFIKRWVCAANLQIRDFSKTRFDTSKSTNTRNLQIREIYKYEKSTNTRFDTSKSTNTRNLQIQEIYKYEKSTNT</sequence>
<accession>A0AAD8EM34</accession>
<evidence type="ECO:0000313" key="2">
    <source>
        <dbReference type="Proteomes" id="UP001233999"/>
    </source>
</evidence>
<reference evidence="1" key="1">
    <citation type="journal article" date="2023" name="IScience">
        <title>Live-bearing cockroach genome reveals convergent evolutionary mechanisms linked to viviparity in insects and beyond.</title>
        <authorList>
            <person name="Fouks B."/>
            <person name="Harrison M.C."/>
            <person name="Mikhailova A.A."/>
            <person name="Marchal E."/>
            <person name="English S."/>
            <person name="Carruthers M."/>
            <person name="Jennings E.C."/>
            <person name="Chiamaka E.L."/>
            <person name="Frigard R.A."/>
            <person name="Pippel M."/>
            <person name="Attardo G.M."/>
            <person name="Benoit J.B."/>
            <person name="Bornberg-Bauer E."/>
            <person name="Tobe S.S."/>
        </authorList>
    </citation>
    <scope>NUCLEOTIDE SEQUENCE</scope>
    <source>
        <strain evidence="1">Stay&amp;Tobe</strain>
    </source>
</reference>